<dbReference type="Gene3D" id="3.30.1220.10">
    <property type="entry name" value="CobW-like, C-terminal domain"/>
    <property type="match status" value="1"/>
</dbReference>
<dbReference type="Proteomes" id="UP000019141">
    <property type="component" value="Unassembled WGS sequence"/>
</dbReference>
<evidence type="ECO:0000256" key="4">
    <source>
        <dbReference type="ARBA" id="ARBA00034320"/>
    </source>
</evidence>
<dbReference type="InterPro" id="IPR003495">
    <property type="entry name" value="CobW/HypB/UreG_nucleotide-bd"/>
</dbReference>
<keyword evidence="3" id="KW-0143">Chaperone</keyword>
<dbReference type="GO" id="GO:0000166">
    <property type="term" value="F:nucleotide binding"/>
    <property type="evidence" value="ECO:0007669"/>
    <property type="project" value="UniProtKB-KW"/>
</dbReference>
<dbReference type="InterPro" id="IPR011629">
    <property type="entry name" value="CobW-like_C"/>
</dbReference>
<comment type="similarity">
    <text evidence="4">Belongs to the SIMIBI class G3E GTPase family. ZNG1 subfamily.</text>
</comment>
<dbReference type="AlphaFoldDB" id="W4LSF1"/>
<dbReference type="SUPFAM" id="SSF90002">
    <property type="entry name" value="Hypothetical protein YjiA, C-terminal domain"/>
    <property type="match status" value="1"/>
</dbReference>
<name>W4LSF1_ENTF1</name>
<reference evidence="8 9" key="1">
    <citation type="journal article" date="2014" name="Nature">
        <title>An environmental bacterial taxon with a large and distinct metabolic repertoire.</title>
        <authorList>
            <person name="Wilson M.C."/>
            <person name="Mori T."/>
            <person name="Ruckert C."/>
            <person name="Uria A.R."/>
            <person name="Helf M.J."/>
            <person name="Takada K."/>
            <person name="Gernert C."/>
            <person name="Steffens U.A."/>
            <person name="Heycke N."/>
            <person name="Schmitt S."/>
            <person name="Rinke C."/>
            <person name="Helfrich E.J."/>
            <person name="Brachmann A.O."/>
            <person name="Gurgui C."/>
            <person name="Wakimoto T."/>
            <person name="Kracht M."/>
            <person name="Crusemann M."/>
            <person name="Hentschel U."/>
            <person name="Abe I."/>
            <person name="Matsunaga S."/>
            <person name="Kalinowski J."/>
            <person name="Takeyama H."/>
            <person name="Piel J."/>
        </authorList>
    </citation>
    <scope>NUCLEOTIDE SEQUENCE [LARGE SCALE GENOMIC DNA]</scope>
    <source>
        <strain evidence="9">TSY1</strain>
    </source>
</reference>
<keyword evidence="9" id="KW-1185">Reference proteome</keyword>
<dbReference type="PATRIC" id="fig|1429438.4.peg.2344"/>
<evidence type="ECO:0000256" key="2">
    <source>
        <dbReference type="ARBA" id="ARBA00022801"/>
    </source>
</evidence>
<keyword evidence="2" id="KW-0378">Hydrolase</keyword>
<comment type="caution">
    <text evidence="8">The sequence shown here is derived from an EMBL/GenBank/DDBJ whole genome shotgun (WGS) entry which is preliminary data.</text>
</comment>
<evidence type="ECO:0000259" key="7">
    <source>
        <dbReference type="SMART" id="SM00833"/>
    </source>
</evidence>
<dbReference type="GO" id="GO:0005737">
    <property type="term" value="C:cytoplasm"/>
    <property type="evidence" value="ECO:0007669"/>
    <property type="project" value="TreeGrafter"/>
</dbReference>
<accession>W4LSF1</accession>
<dbReference type="Pfam" id="PF02492">
    <property type="entry name" value="cobW"/>
    <property type="match status" value="1"/>
</dbReference>
<dbReference type="InterPro" id="IPR051316">
    <property type="entry name" value="Zinc-reg_GTPase_activator"/>
</dbReference>
<dbReference type="InterPro" id="IPR036627">
    <property type="entry name" value="CobW-likC_sf"/>
</dbReference>
<sequence length="452" mass="50170">MSPIPVTVVTGFLGSGKTTLLNDILRTQHGQRIAVIINEFGDISIDQALVVGVDEAIFEINNGCLCCTVRGDLLWMLNNLKQRSGTLDRVLIETTGLADPGPVAQTFFTIEEIQSEFVLDAVVMLIDVKHIDHQLATSEIARQQVMFGDVLLLNKIDLVSPAHLDALESRLQRLNPAARIVHHEPGQTTPDVLLHIGGFDVDRALARSPNFLAPEYPFDWGGCFELEPGTYTLHLDLSPEPRVSAVLFPMTAIPGCNSLDTAAEQAFQQFASQPVILIPGDHLYPGTARWQLRLDRPGVKTFAVSIAKAGPYALFMQGHLETATTASVLRTASGASIAPVAEQHFHLNEGHHHDEAIQSVHVTVDEALNLDQVNFYLHELLLEYGDHLLRMKGILNIADRHERFVFHGVQRMFDGRPDRLWQPDEKRQSRLVVIGRGLSRRRITEGIRNCVD</sequence>
<dbReference type="CDD" id="cd03112">
    <property type="entry name" value="CobW-like"/>
    <property type="match status" value="1"/>
</dbReference>
<evidence type="ECO:0000256" key="5">
    <source>
        <dbReference type="ARBA" id="ARBA00045658"/>
    </source>
</evidence>
<gene>
    <name evidence="8" type="ORF">ETSY1_11605</name>
</gene>
<evidence type="ECO:0000256" key="3">
    <source>
        <dbReference type="ARBA" id="ARBA00023186"/>
    </source>
</evidence>
<dbReference type="Gene3D" id="3.40.50.300">
    <property type="entry name" value="P-loop containing nucleotide triphosphate hydrolases"/>
    <property type="match status" value="1"/>
</dbReference>
<dbReference type="SUPFAM" id="SSF52540">
    <property type="entry name" value="P-loop containing nucleoside triphosphate hydrolases"/>
    <property type="match status" value="1"/>
</dbReference>
<comment type="catalytic activity">
    <reaction evidence="6">
        <text>GTP + H2O = GDP + phosphate + H(+)</text>
        <dbReference type="Rhea" id="RHEA:19669"/>
        <dbReference type="ChEBI" id="CHEBI:15377"/>
        <dbReference type="ChEBI" id="CHEBI:15378"/>
        <dbReference type="ChEBI" id="CHEBI:37565"/>
        <dbReference type="ChEBI" id="CHEBI:43474"/>
        <dbReference type="ChEBI" id="CHEBI:58189"/>
    </reaction>
    <physiologicalReaction direction="left-to-right" evidence="6">
        <dbReference type="Rhea" id="RHEA:19670"/>
    </physiologicalReaction>
</comment>
<feature type="domain" description="CobW C-terminal" evidence="7">
    <location>
        <begin position="357"/>
        <end position="451"/>
    </location>
</feature>
<dbReference type="Pfam" id="PF07683">
    <property type="entry name" value="CobW_C"/>
    <property type="match status" value="1"/>
</dbReference>
<evidence type="ECO:0000313" key="9">
    <source>
        <dbReference type="Proteomes" id="UP000019141"/>
    </source>
</evidence>
<dbReference type="PANTHER" id="PTHR13748:SF62">
    <property type="entry name" value="COBW DOMAIN-CONTAINING PROTEIN"/>
    <property type="match status" value="1"/>
</dbReference>
<dbReference type="HOGENOM" id="CLU_017452_0_0_7"/>
<evidence type="ECO:0000256" key="1">
    <source>
        <dbReference type="ARBA" id="ARBA00022741"/>
    </source>
</evidence>
<comment type="function">
    <text evidence="5">Zinc chaperone that directly transfers zinc cofactor to target proteins, thereby activating them. Zinc is transferred from the CXCC motif in the GTPase domain to the zinc binding site in target proteins in a process requiring GTP hydrolysis.</text>
</comment>
<keyword evidence="1" id="KW-0547">Nucleotide-binding</keyword>
<dbReference type="GO" id="GO:0016787">
    <property type="term" value="F:hydrolase activity"/>
    <property type="evidence" value="ECO:0007669"/>
    <property type="project" value="UniProtKB-KW"/>
</dbReference>
<dbReference type="SMART" id="SM00833">
    <property type="entry name" value="CobW_C"/>
    <property type="match status" value="1"/>
</dbReference>
<organism evidence="8 9">
    <name type="scientific">Entotheonella factor</name>
    <dbReference type="NCBI Taxonomy" id="1429438"/>
    <lineage>
        <taxon>Bacteria</taxon>
        <taxon>Pseudomonadati</taxon>
        <taxon>Nitrospinota/Tectimicrobiota group</taxon>
        <taxon>Candidatus Tectimicrobiota</taxon>
        <taxon>Candidatus Entotheonellia</taxon>
        <taxon>Candidatus Entotheonellales</taxon>
        <taxon>Candidatus Entotheonellaceae</taxon>
        <taxon>Candidatus Entotheonella</taxon>
    </lineage>
</organism>
<proteinExistence type="inferred from homology"/>
<dbReference type="PANTHER" id="PTHR13748">
    <property type="entry name" value="COBW-RELATED"/>
    <property type="match status" value="1"/>
</dbReference>
<protein>
    <recommendedName>
        <fullName evidence="7">CobW C-terminal domain-containing protein</fullName>
    </recommendedName>
</protein>
<dbReference type="InterPro" id="IPR027417">
    <property type="entry name" value="P-loop_NTPase"/>
</dbReference>
<dbReference type="EMBL" id="AZHW01000351">
    <property type="protein sequence ID" value="ETX00337.1"/>
    <property type="molecule type" value="Genomic_DNA"/>
</dbReference>
<evidence type="ECO:0000313" key="8">
    <source>
        <dbReference type="EMBL" id="ETX00337.1"/>
    </source>
</evidence>
<evidence type="ECO:0000256" key="6">
    <source>
        <dbReference type="ARBA" id="ARBA00049117"/>
    </source>
</evidence>